<gene>
    <name evidence="1" type="ORF">SAMN04489716_1691</name>
</gene>
<dbReference type="Proteomes" id="UP000198688">
    <property type="component" value="Chromosome I"/>
</dbReference>
<evidence type="ECO:0000313" key="1">
    <source>
        <dbReference type="EMBL" id="SDS81619.1"/>
    </source>
</evidence>
<sequence>MGFAELILAALAAGASSGITEATTSAVGEAYTGLRDRLRTLTGRPTVTELTAADDPRQRLLELLRDAGRARARMGYAGCWRPGRCSTTA</sequence>
<name>A0A1H1VBL3_9ACTN</name>
<reference evidence="1 2" key="1">
    <citation type="submission" date="2016-10" db="EMBL/GenBank/DDBJ databases">
        <authorList>
            <person name="de Groot N.N."/>
        </authorList>
    </citation>
    <scope>NUCLEOTIDE SEQUENCE [LARGE SCALE GENOMIC DNA]</scope>
    <source>
        <strain evidence="1 2">DSM 43941</strain>
    </source>
</reference>
<accession>A0A1H1VBL3</accession>
<organism evidence="1 2">
    <name type="scientific">Actinoplanes derwentensis</name>
    <dbReference type="NCBI Taxonomy" id="113562"/>
    <lineage>
        <taxon>Bacteria</taxon>
        <taxon>Bacillati</taxon>
        <taxon>Actinomycetota</taxon>
        <taxon>Actinomycetes</taxon>
        <taxon>Micromonosporales</taxon>
        <taxon>Micromonosporaceae</taxon>
        <taxon>Actinoplanes</taxon>
    </lineage>
</organism>
<proteinExistence type="predicted"/>
<dbReference type="EMBL" id="LT629758">
    <property type="protein sequence ID" value="SDS81619.1"/>
    <property type="molecule type" value="Genomic_DNA"/>
</dbReference>
<dbReference type="AlphaFoldDB" id="A0A1H1VBL3"/>
<protein>
    <submittedName>
        <fullName evidence="1">Uncharacterized protein</fullName>
    </submittedName>
</protein>
<keyword evidence="2" id="KW-1185">Reference proteome</keyword>
<dbReference type="STRING" id="113562.SAMN04489716_1691"/>
<dbReference type="RefSeq" id="WP_157751406.1">
    <property type="nucleotide sequence ID" value="NZ_BOMJ01000011.1"/>
</dbReference>
<evidence type="ECO:0000313" key="2">
    <source>
        <dbReference type="Proteomes" id="UP000198688"/>
    </source>
</evidence>